<comment type="caution">
    <text evidence="2">The sequence shown here is derived from an EMBL/GenBank/DDBJ whole genome shotgun (WGS) entry which is preliminary data.</text>
</comment>
<sequence>MTFNEFTSESLAGQRHRVQKAGMEVSESLLTFSLVYEDREVVLQLSEYYTVEFLKIKIHKIFGIPPHQQKICGWKKIPENENTILQVCAEQGDGISNLTIRKSICNNMDQAGMSNGLNNTDNSMEAESSIICITKLLQQGLDFSKITFHSCTLGNAINEACFSPFRERKCRKALLLYLHNEEDRFSSAFCENLNNPEVSKILKESFFLLGWSISESKYETVLVRALNDFSDLSDLTSLVTKKNCSCDTYSAYKQLS</sequence>
<evidence type="ECO:0000259" key="1">
    <source>
        <dbReference type="Pfam" id="PF21021"/>
    </source>
</evidence>
<dbReference type="Gene3D" id="3.10.20.90">
    <property type="entry name" value="Phosphatidylinositol 3-kinase Catalytic Subunit, Chain A, domain 1"/>
    <property type="match status" value="1"/>
</dbReference>
<name>A0ABQ9K068_9CUCU</name>
<dbReference type="InterPro" id="IPR029071">
    <property type="entry name" value="Ubiquitin-like_domsf"/>
</dbReference>
<gene>
    <name evidence="2" type="ORF">NQ317_001428</name>
</gene>
<organism evidence="2 3">
    <name type="scientific">Molorchus minor</name>
    <dbReference type="NCBI Taxonomy" id="1323400"/>
    <lineage>
        <taxon>Eukaryota</taxon>
        <taxon>Metazoa</taxon>
        <taxon>Ecdysozoa</taxon>
        <taxon>Arthropoda</taxon>
        <taxon>Hexapoda</taxon>
        <taxon>Insecta</taxon>
        <taxon>Pterygota</taxon>
        <taxon>Neoptera</taxon>
        <taxon>Endopterygota</taxon>
        <taxon>Coleoptera</taxon>
        <taxon>Polyphaga</taxon>
        <taxon>Cucujiformia</taxon>
        <taxon>Chrysomeloidea</taxon>
        <taxon>Cerambycidae</taxon>
        <taxon>Lamiinae</taxon>
        <taxon>Monochamini</taxon>
        <taxon>Molorchus</taxon>
    </lineage>
</organism>
<proteinExistence type="predicted"/>
<dbReference type="Proteomes" id="UP001162164">
    <property type="component" value="Unassembled WGS sequence"/>
</dbReference>
<reference evidence="2" key="1">
    <citation type="journal article" date="2023" name="Insect Mol. Biol.">
        <title>Genome sequencing provides insights into the evolution of gene families encoding plant cell wall-degrading enzymes in longhorned beetles.</title>
        <authorList>
            <person name="Shin N.R."/>
            <person name="Okamura Y."/>
            <person name="Kirsch R."/>
            <person name="Pauchet Y."/>
        </authorList>
    </citation>
    <scope>NUCLEOTIDE SEQUENCE</scope>
    <source>
        <strain evidence="2">MMC_N1</strain>
    </source>
</reference>
<dbReference type="Pfam" id="PF21021">
    <property type="entry name" value="FAF1"/>
    <property type="match status" value="1"/>
</dbReference>
<accession>A0ABQ9K068</accession>
<dbReference type="EMBL" id="JAPWTJ010000098">
    <property type="protein sequence ID" value="KAJ8982987.1"/>
    <property type="molecule type" value="Genomic_DNA"/>
</dbReference>
<feature type="domain" description="Fas-associated factor 1/2-like UAS" evidence="1">
    <location>
        <begin position="147"/>
        <end position="228"/>
    </location>
</feature>
<dbReference type="SUPFAM" id="SSF54236">
    <property type="entry name" value="Ubiquitin-like"/>
    <property type="match status" value="1"/>
</dbReference>
<protein>
    <recommendedName>
        <fullName evidence="1">Fas-associated factor 1/2-like UAS domain-containing protein</fullName>
    </recommendedName>
</protein>
<keyword evidence="3" id="KW-1185">Reference proteome</keyword>
<dbReference type="InterPro" id="IPR049483">
    <property type="entry name" value="FAF1_2-like_UAS"/>
</dbReference>
<dbReference type="Gene3D" id="3.40.30.10">
    <property type="entry name" value="Glutaredoxin"/>
    <property type="match status" value="1"/>
</dbReference>
<evidence type="ECO:0000313" key="2">
    <source>
        <dbReference type="EMBL" id="KAJ8982987.1"/>
    </source>
</evidence>
<evidence type="ECO:0000313" key="3">
    <source>
        <dbReference type="Proteomes" id="UP001162164"/>
    </source>
</evidence>